<feature type="compositionally biased region" description="Basic and acidic residues" evidence="1">
    <location>
        <begin position="28"/>
        <end position="40"/>
    </location>
</feature>
<accession>A0AAV1TGX9</accession>
<comment type="caution">
    <text evidence="2">The sequence shown here is derived from an EMBL/GenBank/DDBJ whole genome shotgun (WGS) entry which is preliminary data.</text>
</comment>
<evidence type="ECO:0000256" key="1">
    <source>
        <dbReference type="SAM" id="MobiDB-lite"/>
    </source>
</evidence>
<dbReference type="Proteomes" id="UP001162060">
    <property type="component" value="Unassembled WGS sequence"/>
</dbReference>
<protein>
    <submittedName>
        <fullName evidence="2">Uncharacterized protein</fullName>
    </submittedName>
</protein>
<gene>
    <name evidence="2" type="ORF">PM001_LOCUS5832</name>
</gene>
<proteinExistence type="predicted"/>
<feature type="region of interest" description="Disordered" evidence="1">
    <location>
        <begin position="1"/>
        <end position="40"/>
    </location>
</feature>
<evidence type="ECO:0000313" key="3">
    <source>
        <dbReference type="Proteomes" id="UP001162060"/>
    </source>
</evidence>
<organism evidence="2 3">
    <name type="scientific">Peronospora matthiolae</name>
    <dbReference type="NCBI Taxonomy" id="2874970"/>
    <lineage>
        <taxon>Eukaryota</taxon>
        <taxon>Sar</taxon>
        <taxon>Stramenopiles</taxon>
        <taxon>Oomycota</taxon>
        <taxon>Peronosporomycetes</taxon>
        <taxon>Peronosporales</taxon>
        <taxon>Peronosporaceae</taxon>
        <taxon>Peronospora</taxon>
    </lineage>
</organism>
<name>A0AAV1TGX9_9STRA</name>
<dbReference type="AlphaFoldDB" id="A0AAV1TGX9"/>
<sequence length="183" mass="20161">MTAQDHSVEGHYNVEPASGTCVETQAVPKDEQHDDARSTIRESVVEQVLSTERESTEEDVTVVVHTQSVHVLEESSSVPESDNSQESYVEGVFQEPPADVFSQEITETVNVLVNDGSSVGAYTLDLVTPLDLASEVVKLPALESKRFLRDLRSDKIKQICELVTEDEYVADVRSAQVLLRTNG</sequence>
<evidence type="ECO:0000313" key="2">
    <source>
        <dbReference type="EMBL" id="CAK7918627.1"/>
    </source>
</evidence>
<reference evidence="2" key="1">
    <citation type="submission" date="2024-01" db="EMBL/GenBank/DDBJ databases">
        <authorList>
            <person name="Webb A."/>
        </authorList>
    </citation>
    <scope>NUCLEOTIDE SEQUENCE</scope>
    <source>
        <strain evidence="2">Pm1</strain>
    </source>
</reference>
<dbReference type="EMBL" id="CAKLBY020000047">
    <property type="protein sequence ID" value="CAK7918627.1"/>
    <property type="molecule type" value="Genomic_DNA"/>
</dbReference>